<name>A0ABM1C5L2_LIMPO</name>
<accession>A0ABM1C5L2</accession>
<sequence>MHLGIPRIALSHLGIGMDCSITPLRHGGLSLVQTTDFLYPLVEDPYIMGKIACANVLSDLYALGVTECDNMLMLLGVSTKLSEKERDVVIPLMMRGFKDCAYEAGCNVTGGQSVLNPWITIGGVATSVCQPNEFIIPNDAVIGDVLVLTKPLGTQVAVSAYHWLEQQDRWNRIKLVVSEEDVHKAYQRAMDTMARLNRTCARLMHKYNAHGATDVTGFGLLGHAQNLAKSQNNEVSFVIHNLPIIAKMAAVAKACGNMFQLLQGHSPETSGGLLICLPREQAAAYCKDIEKSEGYQAWIIGIVEKGNRKARIIEKPRVIEVPAKEKDGEIW</sequence>
<dbReference type="Gene3D" id="3.30.1330.10">
    <property type="entry name" value="PurM-like, N-terminal domain"/>
    <property type="match status" value="1"/>
</dbReference>
<organism evidence="8 9">
    <name type="scientific">Limulus polyphemus</name>
    <name type="common">Atlantic horseshoe crab</name>
    <dbReference type="NCBI Taxonomy" id="6850"/>
    <lineage>
        <taxon>Eukaryota</taxon>
        <taxon>Metazoa</taxon>
        <taxon>Ecdysozoa</taxon>
        <taxon>Arthropoda</taxon>
        <taxon>Chelicerata</taxon>
        <taxon>Merostomata</taxon>
        <taxon>Xiphosura</taxon>
        <taxon>Limulidae</taxon>
        <taxon>Limulus</taxon>
    </lineage>
</organism>
<dbReference type="PIRSF" id="PIRSF036407">
    <property type="entry name" value="Selenphspht_syn"/>
    <property type="match status" value="1"/>
</dbReference>
<dbReference type="SUPFAM" id="SSF55326">
    <property type="entry name" value="PurM N-terminal domain-like"/>
    <property type="match status" value="1"/>
</dbReference>
<dbReference type="InterPro" id="IPR010918">
    <property type="entry name" value="PurM-like_C_dom"/>
</dbReference>
<keyword evidence="3" id="KW-0418">Kinase</keyword>
<keyword evidence="8" id="KW-1185">Reference proteome</keyword>
<evidence type="ECO:0000313" key="8">
    <source>
        <dbReference type="Proteomes" id="UP000694941"/>
    </source>
</evidence>
<dbReference type="Pfam" id="PF00586">
    <property type="entry name" value="AIRS"/>
    <property type="match status" value="1"/>
</dbReference>
<dbReference type="InterPro" id="IPR016188">
    <property type="entry name" value="PurM-like_N"/>
</dbReference>
<dbReference type="Gene3D" id="3.90.650.10">
    <property type="entry name" value="PurM-like C-terminal domain"/>
    <property type="match status" value="1"/>
</dbReference>
<evidence type="ECO:0000256" key="3">
    <source>
        <dbReference type="ARBA" id="ARBA00022777"/>
    </source>
</evidence>
<gene>
    <name evidence="9" type="primary">LOC106478618</name>
</gene>
<dbReference type="InterPro" id="IPR036921">
    <property type="entry name" value="PurM-like_N_sf"/>
</dbReference>
<evidence type="ECO:0000259" key="6">
    <source>
        <dbReference type="Pfam" id="PF00586"/>
    </source>
</evidence>
<protein>
    <submittedName>
        <fullName evidence="9">Selenide, water dikinase-like isoform X1</fullName>
    </submittedName>
</protein>
<evidence type="ECO:0000313" key="9">
    <source>
        <dbReference type="RefSeq" id="XP_013794631.1"/>
    </source>
</evidence>
<feature type="domain" description="PurM-like C-terminal" evidence="7">
    <location>
        <begin position="143"/>
        <end position="311"/>
    </location>
</feature>
<dbReference type="PANTHER" id="PTHR10256">
    <property type="entry name" value="SELENIDE, WATER DIKINASE"/>
    <property type="match status" value="1"/>
</dbReference>
<keyword evidence="2" id="KW-0547">Nucleotide-binding</keyword>
<evidence type="ECO:0000256" key="1">
    <source>
        <dbReference type="ARBA" id="ARBA00022679"/>
    </source>
</evidence>
<dbReference type="InterPro" id="IPR004536">
    <property type="entry name" value="SPS/SelD"/>
</dbReference>
<evidence type="ECO:0000256" key="5">
    <source>
        <dbReference type="ARBA" id="ARBA00023266"/>
    </source>
</evidence>
<keyword evidence="4" id="KW-0067">ATP-binding</keyword>
<dbReference type="Proteomes" id="UP000694941">
    <property type="component" value="Unplaced"/>
</dbReference>
<dbReference type="PANTHER" id="PTHR10256:SF0">
    <property type="entry name" value="INACTIVE SELENIDE, WATER DIKINASE-LIKE PROTEIN-RELATED"/>
    <property type="match status" value="1"/>
</dbReference>
<evidence type="ECO:0000256" key="4">
    <source>
        <dbReference type="ARBA" id="ARBA00022840"/>
    </source>
</evidence>
<reference evidence="9" key="1">
    <citation type="submission" date="2025-08" db="UniProtKB">
        <authorList>
            <consortium name="RefSeq"/>
        </authorList>
    </citation>
    <scope>IDENTIFICATION</scope>
    <source>
        <tissue evidence="9">Muscle</tissue>
    </source>
</reference>
<dbReference type="SUPFAM" id="SSF56042">
    <property type="entry name" value="PurM C-terminal domain-like"/>
    <property type="match status" value="1"/>
</dbReference>
<dbReference type="GeneID" id="106478618"/>
<proteinExistence type="predicted"/>
<dbReference type="InterPro" id="IPR036676">
    <property type="entry name" value="PurM-like_C_sf"/>
</dbReference>
<evidence type="ECO:0000256" key="2">
    <source>
        <dbReference type="ARBA" id="ARBA00022741"/>
    </source>
</evidence>
<feature type="domain" description="PurM-like N-terminal" evidence="6">
    <location>
        <begin position="18"/>
        <end position="125"/>
    </location>
</feature>
<dbReference type="RefSeq" id="XP_013794631.1">
    <property type="nucleotide sequence ID" value="XM_013939177.2"/>
</dbReference>
<dbReference type="CDD" id="cd02195">
    <property type="entry name" value="SelD"/>
    <property type="match status" value="1"/>
</dbReference>
<dbReference type="NCBIfam" id="TIGR00476">
    <property type="entry name" value="selD"/>
    <property type="match status" value="1"/>
</dbReference>
<dbReference type="Pfam" id="PF02769">
    <property type="entry name" value="AIRS_C"/>
    <property type="match status" value="1"/>
</dbReference>
<evidence type="ECO:0000259" key="7">
    <source>
        <dbReference type="Pfam" id="PF02769"/>
    </source>
</evidence>
<keyword evidence="1" id="KW-0808">Transferase</keyword>
<keyword evidence="5" id="KW-0711">Selenium</keyword>